<evidence type="ECO:0000313" key="4">
    <source>
        <dbReference type="Proteomes" id="UP001345963"/>
    </source>
</evidence>
<dbReference type="InterPro" id="IPR046616">
    <property type="entry name" value="DUF6729"/>
</dbReference>
<evidence type="ECO:0000313" key="3">
    <source>
        <dbReference type="EMBL" id="MED6240715.1"/>
    </source>
</evidence>
<feature type="domain" description="DUF6729" evidence="2">
    <location>
        <begin position="22"/>
        <end position="59"/>
    </location>
</feature>
<protein>
    <recommendedName>
        <fullName evidence="2">DUF6729 domain-containing protein</fullName>
    </recommendedName>
</protein>
<feature type="compositionally biased region" description="Basic and acidic residues" evidence="1">
    <location>
        <begin position="137"/>
        <end position="150"/>
    </location>
</feature>
<comment type="caution">
    <text evidence="3">The sequence shown here is derived from an EMBL/GenBank/DDBJ whole genome shotgun (WGS) entry which is preliminary data.</text>
</comment>
<proteinExistence type="predicted"/>
<dbReference type="Pfam" id="PF20499">
    <property type="entry name" value="DUF6729"/>
    <property type="match status" value="1"/>
</dbReference>
<gene>
    <name evidence="3" type="ORF">ATANTOWER_026444</name>
</gene>
<reference evidence="3 4" key="1">
    <citation type="submission" date="2021-07" db="EMBL/GenBank/DDBJ databases">
        <authorList>
            <person name="Palmer J.M."/>
        </authorList>
    </citation>
    <scope>NUCLEOTIDE SEQUENCE [LARGE SCALE GENOMIC DNA]</scope>
    <source>
        <strain evidence="3 4">AT_MEX2019</strain>
        <tissue evidence="3">Muscle</tissue>
    </source>
</reference>
<evidence type="ECO:0000259" key="2">
    <source>
        <dbReference type="Pfam" id="PF20499"/>
    </source>
</evidence>
<sequence>MPSVQVGGRRVVTGHHRAAAPTYSCLFPAVLTYKLSSDQKVVAQLRSRSLGNSATRLYNIFFSSFFTHPAFSFHVLQLHTWSELGPGKLARHQPPGGGHLQPAVSASSRGHACQGDHEDPVVPHPRGLRVRAGDGAGKPEADGSDHHPAL</sequence>
<dbReference type="Proteomes" id="UP001345963">
    <property type="component" value="Unassembled WGS sequence"/>
</dbReference>
<evidence type="ECO:0000256" key="1">
    <source>
        <dbReference type="SAM" id="MobiDB-lite"/>
    </source>
</evidence>
<keyword evidence="4" id="KW-1185">Reference proteome</keyword>
<feature type="region of interest" description="Disordered" evidence="1">
    <location>
        <begin position="88"/>
        <end position="150"/>
    </location>
</feature>
<organism evidence="3 4">
    <name type="scientific">Ataeniobius toweri</name>
    <dbReference type="NCBI Taxonomy" id="208326"/>
    <lineage>
        <taxon>Eukaryota</taxon>
        <taxon>Metazoa</taxon>
        <taxon>Chordata</taxon>
        <taxon>Craniata</taxon>
        <taxon>Vertebrata</taxon>
        <taxon>Euteleostomi</taxon>
        <taxon>Actinopterygii</taxon>
        <taxon>Neopterygii</taxon>
        <taxon>Teleostei</taxon>
        <taxon>Neoteleostei</taxon>
        <taxon>Acanthomorphata</taxon>
        <taxon>Ovalentaria</taxon>
        <taxon>Atherinomorphae</taxon>
        <taxon>Cyprinodontiformes</taxon>
        <taxon>Goodeidae</taxon>
        <taxon>Ataeniobius</taxon>
    </lineage>
</organism>
<name>A0ABU7ATF2_9TELE</name>
<dbReference type="EMBL" id="JAHUTI010025936">
    <property type="protein sequence ID" value="MED6240715.1"/>
    <property type="molecule type" value="Genomic_DNA"/>
</dbReference>
<accession>A0ABU7ATF2</accession>